<organism evidence="2 3">
    <name type="scientific">Hymenobacter sedentarius</name>
    <dbReference type="NCBI Taxonomy" id="1411621"/>
    <lineage>
        <taxon>Bacteria</taxon>
        <taxon>Pseudomonadati</taxon>
        <taxon>Bacteroidota</taxon>
        <taxon>Cytophagia</taxon>
        <taxon>Cytophagales</taxon>
        <taxon>Hymenobacteraceae</taxon>
        <taxon>Hymenobacter</taxon>
    </lineage>
</organism>
<feature type="signal peptide" evidence="1">
    <location>
        <begin position="1"/>
        <end position="25"/>
    </location>
</feature>
<gene>
    <name evidence="2" type="ORF">AUC43_04955</name>
</gene>
<dbReference type="AlphaFoldDB" id="A0A0U4C8Q1"/>
<dbReference type="KEGG" id="hyg:AUC43_04955"/>
<name>A0A0U4C8Q1_9BACT</name>
<evidence type="ECO:0000256" key="1">
    <source>
        <dbReference type="SAM" id="SignalP"/>
    </source>
</evidence>
<feature type="chain" id="PRO_5006847677" description="CBM-cenC domain-containing protein" evidence="1">
    <location>
        <begin position="26"/>
        <end position="195"/>
    </location>
</feature>
<dbReference type="STRING" id="1411621.AUC43_04955"/>
<dbReference type="EMBL" id="CP013909">
    <property type="protein sequence ID" value="ALW84489.1"/>
    <property type="molecule type" value="Genomic_DNA"/>
</dbReference>
<keyword evidence="3" id="KW-1185">Reference proteome</keyword>
<dbReference type="Proteomes" id="UP000059542">
    <property type="component" value="Chromosome"/>
</dbReference>
<dbReference type="InterPro" id="IPR008979">
    <property type="entry name" value="Galactose-bd-like_sf"/>
</dbReference>
<evidence type="ECO:0000313" key="2">
    <source>
        <dbReference type="EMBL" id="ALW84489.1"/>
    </source>
</evidence>
<dbReference type="Gene3D" id="2.60.120.260">
    <property type="entry name" value="Galactose-binding domain-like"/>
    <property type="match status" value="1"/>
</dbReference>
<evidence type="ECO:0000313" key="3">
    <source>
        <dbReference type="Proteomes" id="UP000059542"/>
    </source>
</evidence>
<proteinExistence type="predicted"/>
<reference evidence="2 3" key="1">
    <citation type="submission" date="2015-12" db="EMBL/GenBank/DDBJ databases">
        <authorList>
            <person name="Shamseldin A."/>
            <person name="Moawad H."/>
            <person name="Abd El-Rahim W.M."/>
            <person name="Sadowsky M.J."/>
        </authorList>
    </citation>
    <scope>NUCLEOTIDE SEQUENCE [LARGE SCALE GENOMIC DNA]</scope>
    <source>
        <strain evidence="2 3">DG5B</strain>
    </source>
</reference>
<evidence type="ECO:0008006" key="4">
    <source>
        <dbReference type="Google" id="ProtNLM"/>
    </source>
</evidence>
<dbReference type="RefSeq" id="WP_068190603.1">
    <property type="nucleotide sequence ID" value="NZ_CP013909.1"/>
</dbReference>
<protein>
    <recommendedName>
        <fullName evidence="4">CBM-cenC domain-containing protein</fullName>
    </recommendedName>
</protein>
<dbReference type="OrthoDB" id="882450at2"/>
<sequence>MRYLLLSKKKGLAPVLAGLGWVVLAAGGTACSSHDPADGTWIGDDVTRNDFEAVAGWGGADHSTLTRDHAHSGRYAVLVDSTHTTGLMFDLPLYEASVHTLQAMEVEAWVYLPNDKADATLQVEAVAEGGTAPLYSEQLPLLSQVSDFKRWTRVQHIFHLPGGLPGSTHLRLYLKRGTNPGPVYLDDIRVKAREW</sequence>
<dbReference type="SUPFAM" id="SSF49785">
    <property type="entry name" value="Galactose-binding domain-like"/>
    <property type="match status" value="1"/>
</dbReference>
<accession>A0A0U4C8Q1</accession>
<dbReference type="PROSITE" id="PS51257">
    <property type="entry name" value="PROKAR_LIPOPROTEIN"/>
    <property type="match status" value="1"/>
</dbReference>
<keyword evidence="1" id="KW-0732">Signal</keyword>